<dbReference type="InterPro" id="IPR014710">
    <property type="entry name" value="RmlC-like_jellyroll"/>
</dbReference>
<feature type="compositionally biased region" description="Low complexity" evidence="2">
    <location>
        <begin position="103"/>
        <end position="117"/>
    </location>
</feature>
<keyword evidence="1" id="KW-0175">Coiled coil</keyword>
<comment type="caution">
    <text evidence="4">The sequence shown here is derived from an EMBL/GenBank/DDBJ whole genome shotgun (WGS) entry which is preliminary data.</text>
</comment>
<dbReference type="SUPFAM" id="SSF51182">
    <property type="entry name" value="RmlC-like cupins"/>
    <property type="match status" value="1"/>
</dbReference>
<evidence type="ECO:0000256" key="2">
    <source>
        <dbReference type="SAM" id="MobiDB-lite"/>
    </source>
</evidence>
<dbReference type="SMART" id="SM00835">
    <property type="entry name" value="Cupin_1"/>
    <property type="match status" value="1"/>
</dbReference>
<accession>A0A7J7L6G0</accession>
<reference evidence="4 5" key="1">
    <citation type="journal article" date="2020" name="IScience">
        <title>Genome Sequencing of the Endangered Kingdonia uniflora (Circaeasteraceae, Ranunculales) Reveals Potential Mechanisms of Evolutionary Specialization.</title>
        <authorList>
            <person name="Sun Y."/>
            <person name="Deng T."/>
            <person name="Zhang A."/>
            <person name="Moore M.J."/>
            <person name="Landis J.B."/>
            <person name="Lin N."/>
            <person name="Zhang H."/>
            <person name="Zhang X."/>
            <person name="Huang J."/>
            <person name="Zhang X."/>
            <person name="Sun H."/>
            <person name="Wang H."/>
        </authorList>
    </citation>
    <scope>NUCLEOTIDE SEQUENCE [LARGE SCALE GENOMIC DNA]</scope>
    <source>
        <strain evidence="4">TB1705</strain>
        <tissue evidence="4">Leaf</tissue>
    </source>
</reference>
<dbReference type="AlphaFoldDB" id="A0A7J7L6G0"/>
<feature type="domain" description="Cupin type-1" evidence="3">
    <location>
        <begin position="29"/>
        <end position="193"/>
    </location>
</feature>
<dbReference type="EMBL" id="JACGCM010002614">
    <property type="protein sequence ID" value="KAF6138138.1"/>
    <property type="molecule type" value="Genomic_DNA"/>
</dbReference>
<protein>
    <recommendedName>
        <fullName evidence="3">Cupin type-1 domain-containing protein</fullName>
    </recommendedName>
</protein>
<proteinExistence type="predicted"/>
<dbReference type="InterPro" id="IPR050253">
    <property type="entry name" value="Seed_Storage-Functional"/>
</dbReference>
<evidence type="ECO:0000313" key="4">
    <source>
        <dbReference type="EMBL" id="KAF6138138.1"/>
    </source>
</evidence>
<dbReference type="InterPro" id="IPR011051">
    <property type="entry name" value="RmlC_Cupin_sf"/>
</dbReference>
<feature type="region of interest" description="Disordered" evidence="2">
    <location>
        <begin position="1"/>
        <end position="21"/>
    </location>
</feature>
<organism evidence="4 5">
    <name type="scientific">Kingdonia uniflora</name>
    <dbReference type="NCBI Taxonomy" id="39325"/>
    <lineage>
        <taxon>Eukaryota</taxon>
        <taxon>Viridiplantae</taxon>
        <taxon>Streptophyta</taxon>
        <taxon>Embryophyta</taxon>
        <taxon>Tracheophyta</taxon>
        <taxon>Spermatophyta</taxon>
        <taxon>Magnoliopsida</taxon>
        <taxon>Ranunculales</taxon>
        <taxon>Circaeasteraceae</taxon>
        <taxon>Kingdonia</taxon>
    </lineage>
</organism>
<feature type="region of interest" description="Disordered" evidence="2">
    <location>
        <begin position="98"/>
        <end position="119"/>
    </location>
</feature>
<dbReference type="Proteomes" id="UP000541444">
    <property type="component" value="Unassembled WGS sequence"/>
</dbReference>
<feature type="coiled-coil region" evidence="1">
    <location>
        <begin position="166"/>
        <end position="193"/>
    </location>
</feature>
<gene>
    <name evidence="4" type="ORF">GIB67_033552</name>
</gene>
<keyword evidence="5" id="KW-1185">Reference proteome</keyword>
<dbReference type="PANTHER" id="PTHR31189:SF13">
    <property type="entry name" value="CUPINCIN"/>
    <property type="match status" value="1"/>
</dbReference>
<dbReference type="OrthoDB" id="1912756at2759"/>
<dbReference type="PANTHER" id="PTHR31189">
    <property type="entry name" value="OS03G0336100 PROTEIN-RELATED"/>
    <property type="match status" value="1"/>
</dbReference>
<dbReference type="InterPro" id="IPR006045">
    <property type="entry name" value="Cupin_1"/>
</dbReference>
<evidence type="ECO:0000256" key="1">
    <source>
        <dbReference type="SAM" id="Coils"/>
    </source>
</evidence>
<name>A0A7J7L6G0_9MAGN</name>
<sequence length="232" mass="25700">MSKRTSSESSGSGSAVWPFGHGGASNGPFNLLKQRPWQSNDYGELFQASPDDYKQLKKMDVSVSLANITGGSMFGPYFNTKAIKIALVIDGSGNIEMARPHLSSSRGQEQQQQGSGSYKKIEARISRGDIYVVPSGHPIVTVSSGHQNLEAVCFEINTEGNEKIDLAGKNDVLNQLEKEAKELSFNITAKEVEDILSNQKESFFFPGPQNWQEQDRAFKYRMVAYVYLCCRL</sequence>
<evidence type="ECO:0000259" key="3">
    <source>
        <dbReference type="SMART" id="SM00835"/>
    </source>
</evidence>
<dbReference type="CDD" id="cd02245">
    <property type="entry name" value="cupin_7S_vicilin-like_C"/>
    <property type="match status" value="1"/>
</dbReference>
<evidence type="ECO:0000313" key="5">
    <source>
        <dbReference type="Proteomes" id="UP000541444"/>
    </source>
</evidence>
<dbReference type="Pfam" id="PF00190">
    <property type="entry name" value="Cupin_1"/>
    <property type="match status" value="1"/>
</dbReference>
<dbReference type="Gene3D" id="2.60.120.10">
    <property type="entry name" value="Jelly Rolls"/>
    <property type="match status" value="1"/>
</dbReference>